<sequence>MSYKVKSLIYLICFIASVLIYAQMDSSTGEVTPGDNQLVQTQADELQEDKDKAL</sequence>
<comment type="caution">
    <text evidence="3">The sequence shown here is derived from an EMBL/GenBank/DDBJ whole genome shotgun (WGS) entry which is preliminary data.</text>
</comment>
<protein>
    <submittedName>
        <fullName evidence="3">Uncharacterized protein</fullName>
    </submittedName>
</protein>
<feature type="region of interest" description="Disordered" evidence="1">
    <location>
        <begin position="27"/>
        <end position="54"/>
    </location>
</feature>
<evidence type="ECO:0000313" key="3">
    <source>
        <dbReference type="EMBL" id="NER11728.1"/>
    </source>
</evidence>
<keyword evidence="2" id="KW-0812">Transmembrane</keyword>
<accession>A0A6P0UIL7</accession>
<gene>
    <name evidence="3" type="ORF">GWK09_14450</name>
</gene>
<keyword evidence="2" id="KW-0472">Membrane</keyword>
<dbReference type="EMBL" id="JAABOP010000006">
    <property type="protein sequence ID" value="NER11728.1"/>
    <property type="molecule type" value="Genomic_DNA"/>
</dbReference>
<dbReference type="RefSeq" id="WP_163694182.1">
    <property type="nucleotide sequence ID" value="NZ_FXTW01000005.1"/>
</dbReference>
<name>A0A6P0UIL7_9FLAO</name>
<evidence type="ECO:0000256" key="2">
    <source>
        <dbReference type="SAM" id="Phobius"/>
    </source>
</evidence>
<feature type="compositionally biased region" description="Polar residues" evidence="1">
    <location>
        <begin position="27"/>
        <end position="44"/>
    </location>
</feature>
<organism evidence="3 4">
    <name type="scientific">Muriicola jejuensis</name>
    <dbReference type="NCBI Taxonomy" id="504488"/>
    <lineage>
        <taxon>Bacteria</taxon>
        <taxon>Pseudomonadati</taxon>
        <taxon>Bacteroidota</taxon>
        <taxon>Flavobacteriia</taxon>
        <taxon>Flavobacteriales</taxon>
        <taxon>Flavobacteriaceae</taxon>
        <taxon>Muriicola</taxon>
    </lineage>
</organism>
<reference evidence="3 4" key="1">
    <citation type="submission" date="2020-01" db="EMBL/GenBank/DDBJ databases">
        <title>Muriicola jejuensis KCTC 22299.</title>
        <authorList>
            <person name="Wang G."/>
        </authorList>
    </citation>
    <scope>NUCLEOTIDE SEQUENCE [LARGE SCALE GENOMIC DNA]</scope>
    <source>
        <strain evidence="3 4">KCTC 22299</strain>
    </source>
</reference>
<keyword evidence="4" id="KW-1185">Reference proteome</keyword>
<proteinExistence type="predicted"/>
<dbReference type="Proteomes" id="UP000468443">
    <property type="component" value="Unassembled WGS sequence"/>
</dbReference>
<evidence type="ECO:0000256" key="1">
    <source>
        <dbReference type="SAM" id="MobiDB-lite"/>
    </source>
</evidence>
<dbReference type="AlphaFoldDB" id="A0A6P0UIL7"/>
<keyword evidence="2" id="KW-1133">Transmembrane helix</keyword>
<feature type="transmembrane region" description="Helical" evidence="2">
    <location>
        <begin position="7"/>
        <end position="24"/>
    </location>
</feature>
<evidence type="ECO:0000313" key="4">
    <source>
        <dbReference type="Proteomes" id="UP000468443"/>
    </source>
</evidence>